<evidence type="ECO:0000313" key="3">
    <source>
        <dbReference type="EMBL" id="HJC73214.1"/>
    </source>
</evidence>
<dbReference type="AlphaFoldDB" id="A0A9D2Q5H3"/>
<evidence type="ECO:0000313" key="4">
    <source>
        <dbReference type="Proteomes" id="UP000823918"/>
    </source>
</evidence>
<keyword evidence="1" id="KW-0175">Coiled coil</keyword>
<reference evidence="3" key="1">
    <citation type="journal article" date="2021" name="PeerJ">
        <title>Extensive microbial diversity within the chicken gut microbiome revealed by metagenomics and culture.</title>
        <authorList>
            <person name="Gilroy R."/>
            <person name="Ravi A."/>
            <person name="Getino M."/>
            <person name="Pursley I."/>
            <person name="Horton D.L."/>
            <person name="Alikhan N.F."/>
            <person name="Baker D."/>
            <person name="Gharbi K."/>
            <person name="Hall N."/>
            <person name="Watson M."/>
            <person name="Adriaenssens E.M."/>
            <person name="Foster-Nyarko E."/>
            <person name="Jarju S."/>
            <person name="Secka A."/>
            <person name="Antonio M."/>
            <person name="Oren A."/>
            <person name="Chaudhuri R.R."/>
            <person name="La Ragione R."/>
            <person name="Hildebrand F."/>
            <person name="Pallen M.J."/>
        </authorList>
    </citation>
    <scope>NUCLEOTIDE SEQUENCE</scope>
    <source>
        <strain evidence="3">5933</strain>
    </source>
</reference>
<dbReference type="Proteomes" id="UP000823918">
    <property type="component" value="Unassembled WGS sequence"/>
</dbReference>
<sequence length="120" mass="13750">MMTLNGIEFDFDFTDADDLERFENAYDALQKAQENAEAQNEKASVIVRSQCLAVKAFFDEVLGEDAYAQLVQKPSSMEQNNDAIFDFVEAYTKAMQDVNAKTKKRLESFTKFTAPKRRRT</sequence>
<evidence type="ECO:0000259" key="2">
    <source>
        <dbReference type="Pfam" id="PF20378"/>
    </source>
</evidence>
<organism evidence="3 4">
    <name type="scientific">Candidatus Ruthenibacterium merdavium</name>
    <dbReference type="NCBI Taxonomy" id="2838752"/>
    <lineage>
        <taxon>Bacteria</taxon>
        <taxon>Bacillati</taxon>
        <taxon>Bacillota</taxon>
        <taxon>Clostridia</taxon>
        <taxon>Eubacteriales</taxon>
        <taxon>Oscillospiraceae</taxon>
        <taxon>Ruthenibacterium</taxon>
    </lineage>
</organism>
<feature type="domain" description="DUF6673" evidence="2">
    <location>
        <begin position="2"/>
        <end position="117"/>
    </location>
</feature>
<gene>
    <name evidence="3" type="ORF">H9698_10555</name>
</gene>
<feature type="coiled-coil region" evidence="1">
    <location>
        <begin position="19"/>
        <end position="46"/>
    </location>
</feature>
<dbReference type="EMBL" id="DWWA01000053">
    <property type="protein sequence ID" value="HJC73214.1"/>
    <property type="molecule type" value="Genomic_DNA"/>
</dbReference>
<comment type="caution">
    <text evidence="3">The sequence shown here is derived from an EMBL/GenBank/DDBJ whole genome shotgun (WGS) entry which is preliminary data.</text>
</comment>
<name>A0A9D2Q5H3_9FIRM</name>
<protein>
    <recommendedName>
        <fullName evidence="2">DUF6673 domain-containing protein</fullName>
    </recommendedName>
</protein>
<dbReference type="InterPro" id="IPR046655">
    <property type="entry name" value="DUF6673"/>
</dbReference>
<dbReference type="Pfam" id="PF20378">
    <property type="entry name" value="DUF6673"/>
    <property type="match status" value="1"/>
</dbReference>
<accession>A0A9D2Q5H3</accession>
<proteinExistence type="predicted"/>
<reference evidence="3" key="2">
    <citation type="submission" date="2021-04" db="EMBL/GenBank/DDBJ databases">
        <authorList>
            <person name="Gilroy R."/>
        </authorList>
    </citation>
    <scope>NUCLEOTIDE SEQUENCE</scope>
    <source>
        <strain evidence="3">5933</strain>
    </source>
</reference>
<evidence type="ECO:0000256" key="1">
    <source>
        <dbReference type="SAM" id="Coils"/>
    </source>
</evidence>